<dbReference type="InterPro" id="IPR010472">
    <property type="entry name" value="FH3_dom"/>
</dbReference>
<feature type="compositionally biased region" description="Low complexity" evidence="2">
    <location>
        <begin position="711"/>
        <end position="725"/>
    </location>
</feature>
<name>A0A1V9ZFY4_9STRA</name>
<dbReference type="GO" id="GO:0003779">
    <property type="term" value="F:actin binding"/>
    <property type="evidence" value="ECO:0007669"/>
    <property type="project" value="InterPro"/>
</dbReference>
<dbReference type="InterPro" id="IPR014768">
    <property type="entry name" value="GBD/FH3_dom"/>
</dbReference>
<dbReference type="STRING" id="74557.A0A1V9ZFY4"/>
<dbReference type="Proteomes" id="UP000243217">
    <property type="component" value="Unassembled WGS sequence"/>
</dbReference>
<organism evidence="5 6">
    <name type="scientific">Thraustotheca clavata</name>
    <dbReference type="NCBI Taxonomy" id="74557"/>
    <lineage>
        <taxon>Eukaryota</taxon>
        <taxon>Sar</taxon>
        <taxon>Stramenopiles</taxon>
        <taxon>Oomycota</taxon>
        <taxon>Saprolegniomycetes</taxon>
        <taxon>Saprolegniales</taxon>
        <taxon>Achlyaceae</taxon>
        <taxon>Thraustotheca</taxon>
    </lineage>
</organism>
<feature type="coiled-coil region" evidence="1">
    <location>
        <begin position="1018"/>
        <end position="1081"/>
    </location>
</feature>
<dbReference type="GO" id="GO:0031267">
    <property type="term" value="F:small GTPase binding"/>
    <property type="evidence" value="ECO:0007669"/>
    <property type="project" value="InterPro"/>
</dbReference>
<reference evidence="5 6" key="1">
    <citation type="journal article" date="2014" name="Genome Biol. Evol.">
        <title>The secreted proteins of Achlya hypogyna and Thraustotheca clavata identify the ancestral oomycete secretome and reveal gene acquisitions by horizontal gene transfer.</title>
        <authorList>
            <person name="Misner I."/>
            <person name="Blouin N."/>
            <person name="Leonard G."/>
            <person name="Richards T.A."/>
            <person name="Lane C.E."/>
        </authorList>
    </citation>
    <scope>NUCLEOTIDE SEQUENCE [LARGE SCALE GENOMIC DNA]</scope>
    <source>
        <strain evidence="5 6">ATCC 34112</strain>
    </source>
</reference>
<dbReference type="GO" id="GO:0071203">
    <property type="term" value="C:WASH complex"/>
    <property type="evidence" value="ECO:0007669"/>
    <property type="project" value="InterPro"/>
</dbReference>
<dbReference type="OrthoDB" id="1668162at2759"/>
<feature type="domain" description="GBD/FH3" evidence="3">
    <location>
        <begin position="1"/>
        <end position="352"/>
    </location>
</feature>
<sequence length="1183" mass="132666">MHLLPLHQKWQIIQDWKLKQCTKEATEPLVWVQTLHEAVEDIASFSEQDARELHVLMRGSDKEWLTQFQKEDGIAALTELTALYLAMDDMDLYITRLQECLKCFKSLMNNNVGMELLLGTPDAIQTVVLSLDFETPTRRDMNLMVLEMLSLTCWFSELGHGTVLEAMELYRRRHNEKLRYLSLVHCIETSSSVELQTACLTFINTLVSTCARLDDRVAVRNDFLRLDLLALCHAIDSQLRSLTPSTLEYGMYGQGDAEQHAAKVFTKQMQVFEGLMRSDLEETLCAGINLSDINAVVGKLVSAATEFGFADRLLHVLLGLMTIPNEVSLGSMMWAKMEEAALEITSCSYPILARQSQLSFASITHLLATQNQLDPAMSGNEIEEMDTLKQKENELLRDQLAEASNRIQELEKFSSDLRHQLDQSVKMNSQVKVEAPPFVKSDSPSNDIAYEKYFKLLKMGMPLEQVQLKAKSEGLDPAKLSPAAPAVQVEITNDAAYEKYFKLLKMGMPLEQVQLKAKAEGLDPTKLCKNAPPTEIAESSIPQTTVATDPAYDKYFKLLKMGMPLDQVKLKVKAEGLDPSKIDQPQQPASETPETSSEPLDPKYDKFFKLLKMGMPLEQVKLKAKAEGLDPFKLDQPQKPASGAPVATRELLDPKYDKFFKLLKMGMPLEQVKLKAKAEGLDESKITLQGNSTELPATKVEKSIDVPPKKPAATSTSTPAPAQKSKLPPKKTRAPTTKMRNLYWTPLPDSCVEGSIWATMDEAAISIDWNALEKEFSQEPAKSSTKSMVQEESTKPKIVCLVDAKRQQNCSIAISRFRMTPNDIKKAILALDFSVLSPERYEILNLLFCLCWVYSVAILEGVLPTPDEIELIKGYDSDVSVLGETEKLFLALIDIPRLNQRLQSLTTSFTFPQRYDDIKVKLKVLEKAHASLTGSDALVQILRVILAVGNYLNGGTCRGGIYGFKLDILPKLSQVKATSSPNKTLLHAIADILVHKQPESLRIFDMLGSLESASIVSLNQLQNDFNSLERSLELVHKEVDQQNEAYRKCMATFVSKNLKEIQSLKTELGAYNNKLTALTKLYGVDPTKPSEQVGSQSFFSTWWDFVKQLKSAVDDNGRRRDQEPEVDAGLFNQFSESLEGDATDIMAKFRKRHQKDMAKAVTNELTLKLAHRRQSTLVPKLKK</sequence>
<dbReference type="GO" id="GO:0030036">
    <property type="term" value="P:actin cytoskeleton organization"/>
    <property type="evidence" value="ECO:0007669"/>
    <property type="project" value="InterPro"/>
</dbReference>
<accession>A0A1V9ZFY4</accession>
<dbReference type="Pfam" id="PF06371">
    <property type="entry name" value="Drf_GBD"/>
    <property type="match status" value="1"/>
</dbReference>
<evidence type="ECO:0000313" key="6">
    <source>
        <dbReference type="Proteomes" id="UP000243217"/>
    </source>
</evidence>
<dbReference type="SMART" id="SM01139">
    <property type="entry name" value="Drf_FH3"/>
    <property type="match status" value="1"/>
</dbReference>
<dbReference type="InterPro" id="IPR019309">
    <property type="entry name" value="WASHC3"/>
</dbReference>
<feature type="coiled-coil region" evidence="1">
    <location>
        <begin position="393"/>
        <end position="420"/>
    </location>
</feature>
<dbReference type="Pfam" id="PF06367">
    <property type="entry name" value="Drf_FH3"/>
    <property type="match status" value="1"/>
</dbReference>
<dbReference type="Pfam" id="PF10152">
    <property type="entry name" value="CCDC53"/>
    <property type="match status" value="5"/>
</dbReference>
<keyword evidence="6" id="KW-1185">Reference proteome</keyword>
<dbReference type="EMBL" id="JNBS01001939">
    <property type="protein sequence ID" value="OQR96906.1"/>
    <property type="molecule type" value="Genomic_DNA"/>
</dbReference>
<evidence type="ECO:0000313" key="5">
    <source>
        <dbReference type="EMBL" id="OQR96906.1"/>
    </source>
</evidence>
<dbReference type="AlphaFoldDB" id="A0A1V9ZFY4"/>
<dbReference type="SUPFAM" id="SSF48371">
    <property type="entry name" value="ARM repeat"/>
    <property type="match status" value="1"/>
</dbReference>
<dbReference type="PANTHER" id="PTHR46345:SF8">
    <property type="entry name" value="FORMIN 3, ISOFORM B"/>
    <property type="match status" value="1"/>
</dbReference>
<dbReference type="Gene3D" id="1.20.58.2220">
    <property type="entry name" value="Formin, FH2 domain"/>
    <property type="match status" value="1"/>
</dbReference>
<evidence type="ECO:0000256" key="2">
    <source>
        <dbReference type="SAM" id="MobiDB-lite"/>
    </source>
</evidence>
<dbReference type="SMART" id="SM00498">
    <property type="entry name" value="FH2"/>
    <property type="match status" value="1"/>
</dbReference>
<dbReference type="InterPro" id="IPR015425">
    <property type="entry name" value="FH2_Formin"/>
</dbReference>
<feature type="region of interest" description="Disordered" evidence="2">
    <location>
        <begin position="687"/>
        <end position="734"/>
    </location>
</feature>
<dbReference type="SMART" id="SM01140">
    <property type="entry name" value="Drf_GBD"/>
    <property type="match status" value="1"/>
</dbReference>
<feature type="domain" description="FH2" evidence="4">
    <location>
        <begin position="729"/>
        <end position="1136"/>
    </location>
</feature>
<feature type="compositionally biased region" description="Polar residues" evidence="2">
    <location>
        <begin position="583"/>
        <end position="598"/>
    </location>
</feature>
<evidence type="ECO:0000259" key="4">
    <source>
        <dbReference type="PROSITE" id="PS51444"/>
    </source>
</evidence>
<evidence type="ECO:0000256" key="1">
    <source>
        <dbReference type="SAM" id="Coils"/>
    </source>
</evidence>
<dbReference type="InterPro" id="IPR042201">
    <property type="entry name" value="FH2_Formin_sf"/>
</dbReference>
<dbReference type="InterPro" id="IPR011989">
    <property type="entry name" value="ARM-like"/>
</dbReference>
<gene>
    <name evidence="5" type="ORF">THRCLA_07130</name>
</gene>
<dbReference type="Gene3D" id="1.25.10.10">
    <property type="entry name" value="Leucine-rich Repeat Variant"/>
    <property type="match status" value="1"/>
</dbReference>
<dbReference type="Pfam" id="PF02181">
    <property type="entry name" value="FH2"/>
    <property type="match status" value="1"/>
</dbReference>
<feature type="region of interest" description="Disordered" evidence="2">
    <location>
        <begin position="579"/>
        <end position="602"/>
    </location>
</feature>
<keyword evidence="1" id="KW-0175">Coiled coil</keyword>
<dbReference type="PROSITE" id="PS51444">
    <property type="entry name" value="FH2"/>
    <property type="match status" value="1"/>
</dbReference>
<evidence type="ECO:0000259" key="3">
    <source>
        <dbReference type="PROSITE" id="PS51232"/>
    </source>
</evidence>
<protein>
    <submittedName>
        <fullName evidence="5">Formin-homology 2 domain-containing protein</fullName>
    </submittedName>
</protein>
<dbReference type="InterPro" id="IPR010473">
    <property type="entry name" value="GTPase-bd"/>
</dbReference>
<dbReference type="PANTHER" id="PTHR46345">
    <property type="entry name" value="INVERTED FORMIN-2"/>
    <property type="match status" value="1"/>
</dbReference>
<dbReference type="InterPro" id="IPR016024">
    <property type="entry name" value="ARM-type_fold"/>
</dbReference>
<proteinExistence type="predicted"/>
<feature type="compositionally biased region" description="Basic and acidic residues" evidence="2">
    <location>
        <begin position="699"/>
        <end position="708"/>
    </location>
</feature>
<dbReference type="SUPFAM" id="SSF101447">
    <property type="entry name" value="Formin homology 2 domain (FH2 domain)"/>
    <property type="match status" value="1"/>
</dbReference>
<dbReference type="PROSITE" id="PS51232">
    <property type="entry name" value="GBD_FH3"/>
    <property type="match status" value="1"/>
</dbReference>
<comment type="caution">
    <text evidence="5">The sequence shown here is derived from an EMBL/GenBank/DDBJ whole genome shotgun (WGS) entry which is preliminary data.</text>
</comment>